<feature type="transmembrane region" description="Helical" evidence="1">
    <location>
        <begin position="258"/>
        <end position="280"/>
    </location>
</feature>
<gene>
    <name evidence="2" type="ORF">JYU34_016976</name>
</gene>
<comment type="caution">
    <text evidence="2">The sequence shown here is derived from an EMBL/GenBank/DDBJ whole genome shotgun (WGS) entry which is preliminary data.</text>
</comment>
<keyword evidence="1" id="KW-0472">Membrane</keyword>
<dbReference type="EMBL" id="JAHIBW010000022">
    <property type="protein sequence ID" value="KAG7299950.1"/>
    <property type="molecule type" value="Genomic_DNA"/>
</dbReference>
<feature type="transmembrane region" description="Helical" evidence="1">
    <location>
        <begin position="32"/>
        <end position="58"/>
    </location>
</feature>
<keyword evidence="3" id="KW-1185">Reference proteome</keyword>
<keyword evidence="1" id="KW-1133">Transmembrane helix</keyword>
<proteinExistence type="predicted"/>
<sequence>MEADTFINVSMVGAGGNIIFSPSNNNTHGLTLATFALSTIGMILSSAAIGLLLLTAILFEQWRQNYKNQLLMQFIIARFFYTSANYILDSTKLFGVNTSEGYLYYDIYLLLYTELSAVTWILVFTREMYDCLVRVLYVRGNNIVMKTSLFAWLTPAVVVSIMCVSYYFTGNYLELIFVYVFVIKLPCIVCIASLLFFINRSVLRRNRLQRTRSNLKIVIVMIFMIITFVVLQLVHDVYEVIYVLLANHNTSLHDSIKGVLVTFNIAALYQCSFSTMFWLFGNEKTRKMWKFKNGFDRESYIADRRSKISTTLTTEVTKM</sequence>
<organism evidence="2 3">
    <name type="scientific">Plutella xylostella</name>
    <name type="common">Diamondback moth</name>
    <name type="synonym">Plutella maculipennis</name>
    <dbReference type="NCBI Taxonomy" id="51655"/>
    <lineage>
        <taxon>Eukaryota</taxon>
        <taxon>Metazoa</taxon>
        <taxon>Ecdysozoa</taxon>
        <taxon>Arthropoda</taxon>
        <taxon>Hexapoda</taxon>
        <taxon>Insecta</taxon>
        <taxon>Pterygota</taxon>
        <taxon>Neoptera</taxon>
        <taxon>Endopterygota</taxon>
        <taxon>Lepidoptera</taxon>
        <taxon>Glossata</taxon>
        <taxon>Ditrysia</taxon>
        <taxon>Yponomeutoidea</taxon>
        <taxon>Plutellidae</taxon>
        <taxon>Plutella</taxon>
    </lineage>
</organism>
<evidence type="ECO:0000313" key="3">
    <source>
        <dbReference type="Proteomes" id="UP000823941"/>
    </source>
</evidence>
<feature type="transmembrane region" description="Helical" evidence="1">
    <location>
        <begin position="149"/>
        <end position="169"/>
    </location>
</feature>
<protein>
    <recommendedName>
        <fullName evidence="4">G-protein coupled receptors family 1 profile domain-containing protein</fullName>
    </recommendedName>
</protein>
<feature type="transmembrane region" description="Helical" evidence="1">
    <location>
        <begin position="175"/>
        <end position="197"/>
    </location>
</feature>
<dbReference type="Gene3D" id="1.20.1070.10">
    <property type="entry name" value="Rhodopsin 7-helix transmembrane proteins"/>
    <property type="match status" value="1"/>
</dbReference>
<evidence type="ECO:0008006" key="4">
    <source>
        <dbReference type="Google" id="ProtNLM"/>
    </source>
</evidence>
<keyword evidence="1" id="KW-0812">Transmembrane</keyword>
<feature type="transmembrane region" description="Helical" evidence="1">
    <location>
        <begin position="108"/>
        <end position="129"/>
    </location>
</feature>
<name>A0ABQ7Q3Y6_PLUXY</name>
<evidence type="ECO:0000313" key="2">
    <source>
        <dbReference type="EMBL" id="KAG7299950.1"/>
    </source>
</evidence>
<evidence type="ECO:0000256" key="1">
    <source>
        <dbReference type="SAM" id="Phobius"/>
    </source>
</evidence>
<reference evidence="2 3" key="1">
    <citation type="submission" date="2021-06" db="EMBL/GenBank/DDBJ databases">
        <title>A haploid diamondback moth (Plutella xylostella L.) genome assembly resolves 31 chromosomes and identifies a diamide resistance mutation.</title>
        <authorList>
            <person name="Ward C.M."/>
            <person name="Perry K.D."/>
            <person name="Baker G."/>
            <person name="Powis K."/>
            <person name="Heckel D.G."/>
            <person name="Baxter S.W."/>
        </authorList>
    </citation>
    <scope>NUCLEOTIDE SEQUENCE [LARGE SCALE GENOMIC DNA]</scope>
    <source>
        <strain evidence="2 3">LV</strain>
        <tissue evidence="2">Single pupa</tissue>
    </source>
</reference>
<dbReference type="Proteomes" id="UP000823941">
    <property type="component" value="Chromosome 22"/>
</dbReference>
<feature type="transmembrane region" description="Helical" evidence="1">
    <location>
        <begin position="70"/>
        <end position="88"/>
    </location>
</feature>
<accession>A0ABQ7Q3Y6</accession>
<feature type="transmembrane region" description="Helical" evidence="1">
    <location>
        <begin position="217"/>
        <end position="238"/>
    </location>
</feature>